<dbReference type="OrthoDB" id="5950997at2759"/>
<evidence type="ECO:0000313" key="2">
    <source>
        <dbReference type="EMBL" id="CBJ30415.1"/>
    </source>
</evidence>
<feature type="transmembrane region" description="Helical" evidence="1">
    <location>
        <begin position="12"/>
        <end position="30"/>
    </location>
</feature>
<gene>
    <name evidence="2" type="ORF">Esi_0189_0036</name>
</gene>
<dbReference type="EMBL" id="FN648355">
    <property type="protein sequence ID" value="CBJ30415.1"/>
    <property type="molecule type" value="Genomic_DNA"/>
</dbReference>
<reference evidence="2 3" key="1">
    <citation type="journal article" date="2010" name="Nature">
        <title>The Ectocarpus genome and the independent evolution of multicellularity in brown algae.</title>
        <authorList>
            <person name="Cock J.M."/>
            <person name="Sterck L."/>
            <person name="Rouze P."/>
            <person name="Scornet D."/>
            <person name="Allen A.E."/>
            <person name="Amoutzias G."/>
            <person name="Anthouard V."/>
            <person name="Artiguenave F."/>
            <person name="Aury J.M."/>
            <person name="Badger J.H."/>
            <person name="Beszteri B."/>
            <person name="Billiau K."/>
            <person name="Bonnet E."/>
            <person name="Bothwell J.H."/>
            <person name="Bowler C."/>
            <person name="Boyen C."/>
            <person name="Brownlee C."/>
            <person name="Carrano C.J."/>
            <person name="Charrier B."/>
            <person name="Cho G.Y."/>
            <person name="Coelho S.M."/>
            <person name="Collen J."/>
            <person name="Corre E."/>
            <person name="Da Silva C."/>
            <person name="Delage L."/>
            <person name="Delaroque N."/>
            <person name="Dittami S.M."/>
            <person name="Doulbeau S."/>
            <person name="Elias M."/>
            <person name="Farnham G."/>
            <person name="Gachon C.M."/>
            <person name="Gschloessl B."/>
            <person name="Heesch S."/>
            <person name="Jabbari K."/>
            <person name="Jubin C."/>
            <person name="Kawai H."/>
            <person name="Kimura K."/>
            <person name="Kloareg B."/>
            <person name="Kupper F.C."/>
            <person name="Lang D."/>
            <person name="Le Bail A."/>
            <person name="Leblanc C."/>
            <person name="Lerouge P."/>
            <person name="Lohr M."/>
            <person name="Lopez P.J."/>
            <person name="Martens C."/>
            <person name="Maumus F."/>
            <person name="Michel G."/>
            <person name="Miranda-Saavedra D."/>
            <person name="Morales J."/>
            <person name="Moreau H."/>
            <person name="Motomura T."/>
            <person name="Nagasato C."/>
            <person name="Napoli C.A."/>
            <person name="Nelson D.R."/>
            <person name="Nyvall-Collen P."/>
            <person name="Peters A.F."/>
            <person name="Pommier C."/>
            <person name="Potin P."/>
            <person name="Poulain J."/>
            <person name="Quesneville H."/>
            <person name="Read B."/>
            <person name="Rensing S.A."/>
            <person name="Ritter A."/>
            <person name="Rousvoal S."/>
            <person name="Samanta M."/>
            <person name="Samson G."/>
            <person name="Schroeder D.C."/>
            <person name="Segurens B."/>
            <person name="Strittmatter M."/>
            <person name="Tonon T."/>
            <person name="Tregear J.W."/>
            <person name="Valentin K."/>
            <person name="von Dassow P."/>
            <person name="Yamagishi T."/>
            <person name="Van de Peer Y."/>
            <person name="Wincker P."/>
        </authorList>
    </citation>
    <scope>NUCLEOTIDE SEQUENCE [LARGE SCALE GENOMIC DNA]</scope>
    <source>
        <strain evidence="3">Ec32 / CCAP1310/4</strain>
    </source>
</reference>
<sequence length="441" mass="48004">MALFSNETGIAIAFLLVVSGGVALVIANLVRVVDDDNTGTVSACGKTLNSLRNRIANGIPLTSIKIVLVAWQIVTQFSSVVNVVYPDVYEKFLSILNLVNFNFGFILSASCVVDTNFYGRLLFATIGPLVVLGALALTYAVSRSRNRHSPAGIQTAKHKHLSIALFIMFVVYSSVSFNIFQTFVCETLDDGVEYLRADYSLVCSTDTHTAMKVYAGLMIFVYPFGIPAFFTLWLVSNRHDLVKVDANGGSTATAKSLGNLQPMRDLWAPYKPRRYYFEVVECGRRIALTGLAVFIYPGSAAQVALEVVFAAFFIGISDVLSPFADPLDAWLYRSGAWVIFISMFLTLLLKVDASDEDSQSQELFAKLLISAHVGMVLAIAVQAVLSVKGSLVAMRDQPIPIQGFRRASLAEVCDGESDAGIKRAAPWSEADETGSRRTIPA</sequence>
<feature type="transmembrane region" description="Helical" evidence="1">
    <location>
        <begin position="363"/>
        <end position="385"/>
    </location>
</feature>
<accession>D7FPF7</accession>
<dbReference type="OMA" id="SAYAIVC"/>
<dbReference type="AlphaFoldDB" id="D7FPF7"/>
<feature type="transmembrane region" description="Helical" evidence="1">
    <location>
        <begin position="214"/>
        <end position="235"/>
    </location>
</feature>
<dbReference type="Proteomes" id="UP000002630">
    <property type="component" value="Linkage Group LG17"/>
</dbReference>
<keyword evidence="1" id="KW-1133">Transmembrane helix</keyword>
<dbReference type="PANTHER" id="PTHR11319:SF35">
    <property type="entry name" value="OUTER MEMBRANE PROTEIN PMPC-RELATED"/>
    <property type="match status" value="1"/>
</dbReference>
<protein>
    <submittedName>
        <fullName evidence="2">Probable extracellular nuclease (ISS)</fullName>
    </submittedName>
</protein>
<keyword evidence="1" id="KW-0472">Membrane</keyword>
<keyword evidence="1" id="KW-0812">Transmembrane</keyword>
<feature type="transmembrane region" description="Helical" evidence="1">
    <location>
        <begin position="293"/>
        <end position="314"/>
    </location>
</feature>
<dbReference type="eggNOG" id="ENOG502STRI">
    <property type="taxonomic scope" value="Eukaryota"/>
</dbReference>
<keyword evidence="3" id="KW-1185">Reference proteome</keyword>
<feature type="transmembrane region" description="Helical" evidence="1">
    <location>
        <begin position="121"/>
        <end position="141"/>
    </location>
</feature>
<evidence type="ECO:0000313" key="3">
    <source>
        <dbReference type="Proteomes" id="UP000002630"/>
    </source>
</evidence>
<feature type="transmembrane region" description="Helical" evidence="1">
    <location>
        <begin position="334"/>
        <end position="351"/>
    </location>
</feature>
<name>D7FPF7_ECTSI</name>
<feature type="transmembrane region" description="Helical" evidence="1">
    <location>
        <begin position="161"/>
        <end position="180"/>
    </location>
</feature>
<dbReference type="EMBL" id="FN649742">
    <property type="protein sequence ID" value="CBJ30415.1"/>
    <property type="molecule type" value="Genomic_DNA"/>
</dbReference>
<organism evidence="2 3">
    <name type="scientific">Ectocarpus siliculosus</name>
    <name type="common">Brown alga</name>
    <name type="synonym">Conferva siliculosa</name>
    <dbReference type="NCBI Taxonomy" id="2880"/>
    <lineage>
        <taxon>Eukaryota</taxon>
        <taxon>Sar</taxon>
        <taxon>Stramenopiles</taxon>
        <taxon>Ochrophyta</taxon>
        <taxon>PX clade</taxon>
        <taxon>Phaeophyceae</taxon>
        <taxon>Ectocarpales</taxon>
        <taxon>Ectocarpaceae</taxon>
        <taxon>Ectocarpus</taxon>
    </lineage>
</organism>
<proteinExistence type="predicted"/>
<dbReference type="InParanoid" id="D7FPF7"/>
<evidence type="ECO:0000256" key="1">
    <source>
        <dbReference type="SAM" id="Phobius"/>
    </source>
</evidence>
<dbReference type="PANTHER" id="PTHR11319">
    <property type="entry name" value="G PROTEIN-COUPLED RECEPTOR-RELATED"/>
    <property type="match status" value="1"/>
</dbReference>